<keyword evidence="8" id="KW-0732">Signal</keyword>
<feature type="transmembrane region" description="Helical" evidence="7">
    <location>
        <begin position="381"/>
        <end position="400"/>
    </location>
</feature>
<evidence type="ECO:0000256" key="7">
    <source>
        <dbReference type="SAM" id="Phobius"/>
    </source>
</evidence>
<name>A0ABV7XCJ6_9SPHN</name>
<evidence type="ECO:0000313" key="11">
    <source>
        <dbReference type="Proteomes" id="UP001595615"/>
    </source>
</evidence>
<evidence type="ECO:0000256" key="4">
    <source>
        <dbReference type="ARBA" id="ARBA00022748"/>
    </source>
</evidence>
<keyword evidence="6 7" id="KW-0472">Membrane</keyword>
<evidence type="ECO:0000259" key="9">
    <source>
        <dbReference type="PROSITE" id="PS51352"/>
    </source>
</evidence>
<gene>
    <name evidence="10" type="ORF">ACFOMD_11315</name>
</gene>
<keyword evidence="4" id="KW-0201">Cytochrome c-type biogenesis</keyword>
<feature type="transmembrane region" description="Helical" evidence="7">
    <location>
        <begin position="298"/>
        <end position="321"/>
    </location>
</feature>
<evidence type="ECO:0000256" key="2">
    <source>
        <dbReference type="ARBA" id="ARBA00022475"/>
    </source>
</evidence>
<keyword evidence="3 7" id="KW-0812">Transmembrane</keyword>
<feature type="domain" description="Thioredoxin" evidence="9">
    <location>
        <begin position="571"/>
        <end position="691"/>
    </location>
</feature>
<dbReference type="Proteomes" id="UP001595615">
    <property type="component" value="Unassembled WGS sequence"/>
</dbReference>
<evidence type="ECO:0000313" key="10">
    <source>
        <dbReference type="EMBL" id="MFC3713165.1"/>
    </source>
</evidence>
<feature type="transmembrane region" description="Helical" evidence="7">
    <location>
        <begin position="342"/>
        <end position="361"/>
    </location>
</feature>
<feature type="transmembrane region" description="Helical" evidence="7">
    <location>
        <begin position="421"/>
        <end position="451"/>
    </location>
</feature>
<dbReference type="InterPro" id="IPR013766">
    <property type="entry name" value="Thioredoxin_domain"/>
</dbReference>
<dbReference type="InterPro" id="IPR028250">
    <property type="entry name" value="DsbDN"/>
</dbReference>
<dbReference type="CDD" id="cd02953">
    <property type="entry name" value="DsbDgamma"/>
    <property type="match status" value="1"/>
</dbReference>
<feature type="transmembrane region" description="Helical" evidence="7">
    <location>
        <begin position="550"/>
        <end position="569"/>
    </location>
</feature>
<accession>A0ABV7XCJ6</accession>
<sequence length="691" mass="71799">MIRWFAALALLLLPVAAAAQSSAKLEHTSVELVAESARPAPGGKLTVGLVMKPIAEWHTYWVNPGDAGAPTRAVWTLPPGATASELRYPTPETFVVAGLMNHVYSHENVLLAEIALPAGLAPGAPVPVTVKLDWLVCDDELCVPEGATLKLDLTAGDGAADPAQDKRFADARAALPKAVDWPVTFRFEGDRFQLAVPFAQAAKVTGGHFFPAVEGAIGYAAPQSFSLAGDKLRLETTAEAARELKEVPGILKLDVEGYDQPLSFEIVAKLGDVPASTAPIAAAAAPGSSEGNTFQTAALALLAAVAGGLLLNIMPCVFPILSLKALSLARSGTSEAEARREGLAYTAGVVLTCLALGGLILALRAAGASVGWAFQLQDPRVIAFLFLLMVAIGLNLAGLYEIDVAGRGAGAKLAEKGGAGGAFWTGVLAAFVATPCTGPFMGVALGAAIALPPAVGLAVFAGLGFGLALPFLLLGFVPALRRRLPKPGAWMDKFRRILSIPMFMTAVGLAWVLGRQAGVEGMTLGLAAALLLGLALWWLGRRQGSEGRNFAPLGLAAAALFAVLLVNPVTATRAEAASDAVLAAETFSPEKLASLTAERKPTFVYFTADWCITCKVNERGALGSSDVAAAFDKAGVTTLVGDWTNADPVIAAFLESRGRNGIPLYLFYRPDGTVEELPQILTVDRLTGLVA</sequence>
<protein>
    <submittedName>
        <fullName evidence="10">Protein-disulfide reductase DsbD family protein</fullName>
    </submittedName>
</protein>
<evidence type="ECO:0000256" key="8">
    <source>
        <dbReference type="SAM" id="SignalP"/>
    </source>
</evidence>
<dbReference type="InterPro" id="IPR036249">
    <property type="entry name" value="Thioredoxin-like_sf"/>
</dbReference>
<reference evidence="11" key="1">
    <citation type="journal article" date="2019" name="Int. J. Syst. Evol. Microbiol.">
        <title>The Global Catalogue of Microorganisms (GCM) 10K type strain sequencing project: providing services to taxonomists for standard genome sequencing and annotation.</title>
        <authorList>
            <consortium name="The Broad Institute Genomics Platform"/>
            <consortium name="The Broad Institute Genome Sequencing Center for Infectious Disease"/>
            <person name="Wu L."/>
            <person name="Ma J."/>
        </authorList>
    </citation>
    <scope>NUCLEOTIDE SEQUENCE [LARGE SCALE GENOMIC DNA]</scope>
    <source>
        <strain evidence="11">KCTC 42644</strain>
    </source>
</reference>
<dbReference type="PANTHER" id="PTHR32234:SF3">
    <property type="entry name" value="SUPPRESSION OF COPPER SENSITIVITY PROTEIN"/>
    <property type="match status" value="1"/>
</dbReference>
<dbReference type="Pfam" id="PF11412">
    <property type="entry name" value="DsbD_N"/>
    <property type="match status" value="1"/>
</dbReference>
<evidence type="ECO:0000256" key="5">
    <source>
        <dbReference type="ARBA" id="ARBA00022989"/>
    </source>
</evidence>
<dbReference type="InterPro" id="IPR035671">
    <property type="entry name" value="DsbD_gamma"/>
</dbReference>
<feature type="transmembrane region" description="Helical" evidence="7">
    <location>
        <begin position="519"/>
        <end position="538"/>
    </location>
</feature>
<dbReference type="Gene3D" id="3.40.30.10">
    <property type="entry name" value="Glutaredoxin"/>
    <property type="match status" value="1"/>
</dbReference>
<feature type="signal peptide" evidence="8">
    <location>
        <begin position="1"/>
        <end position="19"/>
    </location>
</feature>
<dbReference type="EMBL" id="JBHRXV010000010">
    <property type="protein sequence ID" value="MFC3713165.1"/>
    <property type="molecule type" value="Genomic_DNA"/>
</dbReference>
<keyword evidence="2" id="KW-1003">Cell membrane</keyword>
<comment type="caution">
    <text evidence="10">The sequence shown here is derived from an EMBL/GenBank/DDBJ whole genome shotgun (WGS) entry which is preliminary data.</text>
</comment>
<dbReference type="Pfam" id="PF02683">
    <property type="entry name" value="DsbD_TM"/>
    <property type="match status" value="1"/>
</dbReference>
<dbReference type="SUPFAM" id="SSF52833">
    <property type="entry name" value="Thioredoxin-like"/>
    <property type="match status" value="1"/>
</dbReference>
<evidence type="ECO:0000256" key="3">
    <source>
        <dbReference type="ARBA" id="ARBA00022692"/>
    </source>
</evidence>
<dbReference type="PROSITE" id="PS51352">
    <property type="entry name" value="THIOREDOXIN_2"/>
    <property type="match status" value="1"/>
</dbReference>
<comment type="subcellular location">
    <subcellularLocation>
        <location evidence="1">Cell membrane</location>
        <topology evidence="1">Multi-pass membrane protein</topology>
    </subcellularLocation>
</comment>
<feature type="transmembrane region" description="Helical" evidence="7">
    <location>
        <begin position="457"/>
        <end position="477"/>
    </location>
</feature>
<dbReference type="Pfam" id="PF13899">
    <property type="entry name" value="Thioredoxin_7"/>
    <property type="match status" value="1"/>
</dbReference>
<keyword evidence="5 7" id="KW-1133">Transmembrane helix</keyword>
<feature type="chain" id="PRO_5046202069" evidence="8">
    <location>
        <begin position="20"/>
        <end position="691"/>
    </location>
</feature>
<proteinExistence type="predicted"/>
<feature type="transmembrane region" description="Helical" evidence="7">
    <location>
        <begin position="497"/>
        <end position="513"/>
    </location>
</feature>
<keyword evidence="11" id="KW-1185">Reference proteome</keyword>
<evidence type="ECO:0000256" key="6">
    <source>
        <dbReference type="ARBA" id="ARBA00023136"/>
    </source>
</evidence>
<evidence type="ECO:0000256" key="1">
    <source>
        <dbReference type="ARBA" id="ARBA00004651"/>
    </source>
</evidence>
<dbReference type="InterPro" id="IPR003834">
    <property type="entry name" value="Cyt_c_assmbl_TM_dom"/>
</dbReference>
<organism evidence="10 11">
    <name type="scientific">Sphingoaurantiacus capsulatus</name>
    <dbReference type="NCBI Taxonomy" id="1771310"/>
    <lineage>
        <taxon>Bacteria</taxon>
        <taxon>Pseudomonadati</taxon>
        <taxon>Pseudomonadota</taxon>
        <taxon>Alphaproteobacteria</taxon>
        <taxon>Sphingomonadales</taxon>
        <taxon>Sphingosinicellaceae</taxon>
        <taxon>Sphingoaurantiacus</taxon>
    </lineage>
</organism>
<dbReference type="RefSeq" id="WP_380861389.1">
    <property type="nucleotide sequence ID" value="NZ_JBHRXV010000010.1"/>
</dbReference>
<dbReference type="PANTHER" id="PTHR32234">
    <property type="entry name" value="THIOL:DISULFIDE INTERCHANGE PROTEIN DSBD"/>
    <property type="match status" value="1"/>
</dbReference>